<dbReference type="GO" id="GO:0016829">
    <property type="term" value="F:lyase activity"/>
    <property type="evidence" value="ECO:0007669"/>
    <property type="project" value="UniProtKB-KW"/>
</dbReference>
<proteinExistence type="inferred from homology"/>
<reference evidence="12 13" key="1">
    <citation type="submission" date="2024-03" db="EMBL/GenBank/DDBJ databases">
        <title>Genome-scale model development and genomic sequencing of the oleaginous clade Lipomyces.</title>
        <authorList>
            <consortium name="Lawrence Berkeley National Laboratory"/>
            <person name="Czajka J.J."/>
            <person name="Han Y."/>
            <person name="Kim J."/>
            <person name="Mondo S.J."/>
            <person name="Hofstad B.A."/>
            <person name="Robles A."/>
            <person name="Haridas S."/>
            <person name="Riley R."/>
            <person name="LaButti K."/>
            <person name="Pangilinan J."/>
            <person name="Andreopoulos W."/>
            <person name="Lipzen A."/>
            <person name="Yan J."/>
            <person name="Wang M."/>
            <person name="Ng V."/>
            <person name="Grigoriev I.V."/>
            <person name="Spatafora J.W."/>
            <person name="Magnuson J.K."/>
            <person name="Baker S.E."/>
            <person name="Pomraning K.R."/>
        </authorList>
    </citation>
    <scope>NUCLEOTIDE SEQUENCE [LARGE SCALE GENOMIC DNA]</scope>
    <source>
        <strain evidence="12 13">Phaff 52-87</strain>
    </source>
</reference>
<comment type="subcellular location">
    <subcellularLocation>
        <location evidence="1">Secreted</location>
    </subcellularLocation>
</comment>
<evidence type="ECO:0000256" key="2">
    <source>
        <dbReference type="ARBA" id="ARBA00008834"/>
    </source>
</evidence>
<dbReference type="EMBL" id="JBBJBU010000007">
    <property type="protein sequence ID" value="KAK7204587.1"/>
    <property type="molecule type" value="Genomic_DNA"/>
</dbReference>
<comment type="caution">
    <text evidence="12">The sequence shown here is derived from an EMBL/GenBank/DDBJ whole genome shotgun (WGS) entry which is preliminary data.</text>
</comment>
<dbReference type="PANTHER" id="PTHR31736:SF19">
    <property type="entry name" value="PECTIN LYASE SUPERFAMILY PROTEIN-RELATED"/>
    <property type="match status" value="1"/>
</dbReference>
<keyword evidence="6" id="KW-1015">Disulfide bond</keyword>
<evidence type="ECO:0000256" key="11">
    <source>
        <dbReference type="SAM" id="SignalP"/>
    </source>
</evidence>
<keyword evidence="9" id="KW-0961">Cell wall biogenesis/degradation</keyword>
<dbReference type="GeneID" id="90038304"/>
<name>A0ABR1F457_9ASCO</name>
<evidence type="ECO:0000313" key="13">
    <source>
        <dbReference type="Proteomes" id="UP001498771"/>
    </source>
</evidence>
<evidence type="ECO:0000256" key="8">
    <source>
        <dbReference type="ARBA" id="ARBA00023295"/>
    </source>
</evidence>
<keyword evidence="3" id="KW-0964">Secreted</keyword>
<keyword evidence="4 11" id="KW-0732">Signal</keyword>
<evidence type="ECO:0000256" key="6">
    <source>
        <dbReference type="ARBA" id="ARBA00023157"/>
    </source>
</evidence>
<gene>
    <name evidence="12" type="ORF">BZA70DRAFT_279524</name>
</gene>
<evidence type="ECO:0000313" key="12">
    <source>
        <dbReference type="EMBL" id="KAK7204587.1"/>
    </source>
</evidence>
<evidence type="ECO:0000256" key="3">
    <source>
        <dbReference type="ARBA" id="ARBA00022525"/>
    </source>
</evidence>
<dbReference type="Proteomes" id="UP001498771">
    <property type="component" value="Unassembled WGS sequence"/>
</dbReference>
<keyword evidence="12" id="KW-0456">Lyase</keyword>
<feature type="signal peptide" evidence="11">
    <location>
        <begin position="1"/>
        <end position="19"/>
    </location>
</feature>
<evidence type="ECO:0000256" key="4">
    <source>
        <dbReference type="ARBA" id="ARBA00022729"/>
    </source>
</evidence>
<dbReference type="Pfam" id="PF00295">
    <property type="entry name" value="Glyco_hydro_28"/>
    <property type="match status" value="1"/>
</dbReference>
<evidence type="ECO:0000256" key="10">
    <source>
        <dbReference type="RuleBase" id="RU361169"/>
    </source>
</evidence>
<dbReference type="Gene3D" id="2.160.20.10">
    <property type="entry name" value="Single-stranded right-handed beta-helix, Pectin lyase-like"/>
    <property type="match status" value="1"/>
</dbReference>
<organism evidence="12 13">
    <name type="scientific">Myxozyma melibiosi</name>
    <dbReference type="NCBI Taxonomy" id="54550"/>
    <lineage>
        <taxon>Eukaryota</taxon>
        <taxon>Fungi</taxon>
        <taxon>Dikarya</taxon>
        <taxon>Ascomycota</taxon>
        <taxon>Saccharomycotina</taxon>
        <taxon>Lipomycetes</taxon>
        <taxon>Lipomycetales</taxon>
        <taxon>Lipomycetaceae</taxon>
        <taxon>Myxozyma</taxon>
    </lineage>
</organism>
<keyword evidence="13" id="KW-1185">Reference proteome</keyword>
<dbReference type="InterPro" id="IPR011050">
    <property type="entry name" value="Pectin_lyase_fold/virulence"/>
</dbReference>
<dbReference type="InterPro" id="IPR012334">
    <property type="entry name" value="Pectin_lyas_fold"/>
</dbReference>
<accession>A0ABR1F457</accession>
<protein>
    <submittedName>
        <fullName evidence="12">Pectin lyase fold/virulence factor</fullName>
    </submittedName>
</protein>
<keyword evidence="8 10" id="KW-0326">Glycosidase</keyword>
<keyword evidence="5 10" id="KW-0378">Hydrolase</keyword>
<dbReference type="RefSeq" id="XP_064767620.1">
    <property type="nucleotide sequence ID" value="XM_064912792.1"/>
</dbReference>
<evidence type="ECO:0000256" key="7">
    <source>
        <dbReference type="ARBA" id="ARBA00023180"/>
    </source>
</evidence>
<comment type="similarity">
    <text evidence="2 10">Belongs to the glycosyl hydrolase 28 family.</text>
</comment>
<feature type="chain" id="PRO_5045161794" evidence="11">
    <location>
        <begin position="20"/>
        <end position="565"/>
    </location>
</feature>
<keyword evidence="7" id="KW-0325">Glycoprotein</keyword>
<dbReference type="PANTHER" id="PTHR31736">
    <property type="match status" value="1"/>
</dbReference>
<evidence type="ECO:0000256" key="5">
    <source>
        <dbReference type="ARBA" id="ARBA00022801"/>
    </source>
</evidence>
<evidence type="ECO:0000256" key="9">
    <source>
        <dbReference type="ARBA" id="ARBA00023316"/>
    </source>
</evidence>
<dbReference type="InterPro" id="IPR000743">
    <property type="entry name" value="Glyco_hydro_28"/>
</dbReference>
<sequence length="565" mass="61094">MLLLLLLLSLSLSLPFIAARPLALLPRDNPSITATYSYPSAFSLSSFGLHVDDTPVPVFSYIDYDYAHYSNGAYNVTYTITVSSPDYIDSTDSISISPNSLAIDCSLSDDHYSFTFPLTGTNYIIVKIGSQRELVIFADPPELHNPYDDGSPVISVTDSSYNADANATSVSTDAFQRAIDDSAASGAVCYVPAGEYLVGTLILPSNTRFFVDEGAFVRSTANYDDYELDFEKGGYPIVHWIRTAIDSSNISIYGRGMFDARGADCLAAATPFKMIVIQPLSTTSFTYDGPMIRESGFWTMTPTMVKYGTIKNLKIINNLTTTENDGIDIMHSSDVTVEHALIISGDDAYSLKTWNPSTDVADSWPKTAGAGDGPGDDPLFTSDTNILITDTVAWTGCIGWKIGYGTYEPVVNSQVTHSTLYQGAIGFGVDSKQSSSSSVVQNITYESIAVEQIVEGHGLYYGGWMAIMTRQGNSGVANVKDITVKDITVKDLGGREAHILGYDEDATVSNVEITNVTFGDSSSAYSILSGILTWINNLLGNLVESFDDLKISKNGYTSDISYSTS</sequence>
<dbReference type="SUPFAM" id="SSF51126">
    <property type="entry name" value="Pectin lyase-like"/>
    <property type="match status" value="1"/>
</dbReference>
<evidence type="ECO:0000256" key="1">
    <source>
        <dbReference type="ARBA" id="ARBA00004613"/>
    </source>
</evidence>